<dbReference type="Pfam" id="PF00160">
    <property type="entry name" value="Pro_isomerase"/>
    <property type="match status" value="1"/>
</dbReference>
<gene>
    <name evidence="5" type="ORF">ADUPG1_009085</name>
</gene>
<keyword evidence="1 3" id="KW-0697">Rotamase</keyword>
<dbReference type="SUPFAM" id="SSF50891">
    <property type="entry name" value="Cyclophilin-like"/>
    <property type="match status" value="1"/>
</dbReference>
<organism evidence="5 6">
    <name type="scientific">Aduncisulcus paluster</name>
    <dbReference type="NCBI Taxonomy" id="2918883"/>
    <lineage>
        <taxon>Eukaryota</taxon>
        <taxon>Metamonada</taxon>
        <taxon>Carpediemonas-like organisms</taxon>
        <taxon>Aduncisulcus</taxon>
    </lineage>
</organism>
<dbReference type="PANTHER" id="PTHR11071">
    <property type="entry name" value="PEPTIDYL-PROLYL CIS-TRANS ISOMERASE"/>
    <property type="match status" value="1"/>
</dbReference>
<dbReference type="InterPro" id="IPR024936">
    <property type="entry name" value="Cyclophilin-type_PPIase"/>
</dbReference>
<dbReference type="PROSITE" id="PS00170">
    <property type="entry name" value="CSA_PPIASE_1"/>
    <property type="match status" value="1"/>
</dbReference>
<dbReference type="PIRSF" id="PIRSF001467">
    <property type="entry name" value="Peptidylpro_ismrse"/>
    <property type="match status" value="1"/>
</dbReference>
<dbReference type="Proteomes" id="UP001057375">
    <property type="component" value="Unassembled WGS sequence"/>
</dbReference>
<dbReference type="GO" id="GO:0016853">
    <property type="term" value="F:isomerase activity"/>
    <property type="evidence" value="ECO:0007669"/>
    <property type="project" value="UniProtKB-KW"/>
</dbReference>
<evidence type="ECO:0000256" key="1">
    <source>
        <dbReference type="ARBA" id="ARBA00023110"/>
    </source>
</evidence>
<feature type="domain" description="PPIase cyclophilin-type" evidence="4">
    <location>
        <begin position="28"/>
        <end position="186"/>
    </location>
</feature>
<dbReference type="Gene3D" id="2.40.100.10">
    <property type="entry name" value="Cyclophilin-like"/>
    <property type="match status" value="1"/>
</dbReference>
<proteinExistence type="inferred from homology"/>
<feature type="signal peptide" evidence="3">
    <location>
        <begin position="1"/>
        <end position="18"/>
    </location>
</feature>
<dbReference type="EMBL" id="BQXS01011130">
    <property type="protein sequence ID" value="GKT36052.1"/>
    <property type="molecule type" value="Genomic_DNA"/>
</dbReference>
<dbReference type="InterPro" id="IPR020892">
    <property type="entry name" value="Cyclophilin-type_PPIase_CS"/>
</dbReference>
<comment type="similarity">
    <text evidence="3">Belongs to the cyclophilin-type PPIase family.</text>
</comment>
<dbReference type="InterPro" id="IPR002130">
    <property type="entry name" value="Cyclophilin-type_PPIase_dom"/>
</dbReference>
<keyword evidence="2 3" id="KW-0413">Isomerase</keyword>
<dbReference type="EC" id="5.2.1.8" evidence="3"/>
<keyword evidence="3" id="KW-0732">Signal</keyword>
<evidence type="ECO:0000313" key="5">
    <source>
        <dbReference type="EMBL" id="GKT36052.1"/>
    </source>
</evidence>
<name>A0ABQ5KUC2_9EUKA</name>
<evidence type="ECO:0000259" key="4">
    <source>
        <dbReference type="PROSITE" id="PS50072"/>
    </source>
</evidence>
<sequence length="189" mass="20718">MNKFFSLIILALIALTLASKVQITDRVYFDIEIGGEYQGRIVIGLFGDVCPKTVENFKQLALGGTENAPGYKGSIFHRVIDNFMIQGGDTTNRNGTGGMSIYGSTFPDENFKIRHFEGCLSMANRGKNTNSSQFFITVANTSHLNGRHVVFGAVTENYELVKSIAKTQTGRNDKPVKPVVIADCGILEE</sequence>
<comment type="catalytic activity">
    <reaction evidence="3">
        <text>[protein]-peptidylproline (omega=180) = [protein]-peptidylproline (omega=0)</text>
        <dbReference type="Rhea" id="RHEA:16237"/>
        <dbReference type="Rhea" id="RHEA-COMP:10747"/>
        <dbReference type="Rhea" id="RHEA-COMP:10748"/>
        <dbReference type="ChEBI" id="CHEBI:83833"/>
        <dbReference type="ChEBI" id="CHEBI:83834"/>
        <dbReference type="EC" id="5.2.1.8"/>
    </reaction>
</comment>
<keyword evidence="6" id="KW-1185">Reference proteome</keyword>
<evidence type="ECO:0000256" key="3">
    <source>
        <dbReference type="RuleBase" id="RU363019"/>
    </source>
</evidence>
<comment type="function">
    <text evidence="3">PPIases accelerate the folding of proteins. It catalyzes the cis-trans isomerization of proline imidic peptide bonds in oligopeptides.</text>
</comment>
<accession>A0ABQ5KUC2</accession>
<evidence type="ECO:0000313" key="6">
    <source>
        <dbReference type="Proteomes" id="UP001057375"/>
    </source>
</evidence>
<comment type="caution">
    <text evidence="5">The sequence shown here is derived from an EMBL/GenBank/DDBJ whole genome shotgun (WGS) entry which is preliminary data.</text>
</comment>
<dbReference type="PANTHER" id="PTHR11071:SF561">
    <property type="entry name" value="PEPTIDYL-PROLYL CIS-TRANS ISOMERASE D-RELATED"/>
    <property type="match status" value="1"/>
</dbReference>
<reference evidence="5" key="1">
    <citation type="submission" date="2022-03" db="EMBL/GenBank/DDBJ databases">
        <title>Draft genome sequence of Aduncisulcus paluster, a free-living microaerophilic Fornicata.</title>
        <authorList>
            <person name="Yuyama I."/>
            <person name="Kume K."/>
            <person name="Tamura T."/>
            <person name="Inagaki Y."/>
            <person name="Hashimoto T."/>
        </authorList>
    </citation>
    <scope>NUCLEOTIDE SEQUENCE</scope>
    <source>
        <strain evidence="5">NY0171</strain>
    </source>
</reference>
<evidence type="ECO:0000256" key="2">
    <source>
        <dbReference type="ARBA" id="ARBA00023235"/>
    </source>
</evidence>
<feature type="chain" id="PRO_5044988785" description="Peptidyl-prolyl cis-trans isomerase" evidence="3">
    <location>
        <begin position="19"/>
        <end position="189"/>
    </location>
</feature>
<dbReference type="PROSITE" id="PS50072">
    <property type="entry name" value="CSA_PPIASE_2"/>
    <property type="match status" value="1"/>
</dbReference>
<protein>
    <recommendedName>
        <fullName evidence="3">Peptidyl-prolyl cis-trans isomerase</fullName>
        <shortName evidence="3">PPIase</shortName>
        <ecNumber evidence="3">5.2.1.8</ecNumber>
    </recommendedName>
</protein>
<dbReference type="InterPro" id="IPR029000">
    <property type="entry name" value="Cyclophilin-like_dom_sf"/>
</dbReference>
<dbReference type="PRINTS" id="PR00153">
    <property type="entry name" value="CSAPPISMRASE"/>
</dbReference>